<reference evidence="2 3" key="1">
    <citation type="submission" date="2016-10" db="EMBL/GenBank/DDBJ databases">
        <authorList>
            <person name="de Groot N.N."/>
        </authorList>
    </citation>
    <scope>NUCLEOTIDE SEQUENCE [LARGE SCALE GENOMIC DNA]</scope>
    <source>
        <strain evidence="2 3">ATCC 700224</strain>
    </source>
</reference>
<feature type="transmembrane region" description="Helical" evidence="1">
    <location>
        <begin position="39"/>
        <end position="59"/>
    </location>
</feature>
<dbReference type="Pfam" id="PF12966">
    <property type="entry name" value="AtpR"/>
    <property type="match status" value="1"/>
</dbReference>
<dbReference type="OrthoDB" id="467414at2"/>
<dbReference type="InterPro" id="IPR017581">
    <property type="entry name" value="AtpR-like"/>
</dbReference>
<keyword evidence="3" id="KW-1185">Reference proteome</keyword>
<evidence type="ECO:0000256" key="1">
    <source>
        <dbReference type="SAM" id="Phobius"/>
    </source>
</evidence>
<keyword evidence="1" id="KW-1133">Transmembrane helix</keyword>
<name>A0A1G7I746_9PROT</name>
<gene>
    <name evidence="2" type="ORF">SAMN05421720_13110</name>
</gene>
<evidence type="ECO:0000313" key="2">
    <source>
        <dbReference type="EMBL" id="SDF08376.1"/>
    </source>
</evidence>
<organism evidence="2 3">
    <name type="scientific">Rhodospira trueperi</name>
    <dbReference type="NCBI Taxonomy" id="69960"/>
    <lineage>
        <taxon>Bacteria</taxon>
        <taxon>Pseudomonadati</taxon>
        <taxon>Pseudomonadota</taxon>
        <taxon>Alphaproteobacteria</taxon>
        <taxon>Rhodospirillales</taxon>
        <taxon>Rhodospirillaceae</taxon>
        <taxon>Rhodospira</taxon>
    </lineage>
</organism>
<sequence length="103" mass="11203">MPDVQTLALVFMVGVLLGVAFFASLWWTVRRGLACAQPALWFLGGFMLRMTVTVYGFYLAGGSDWRRWLACVAGFIVARLVVDRLTRANPAAIAEGAGHASQP</sequence>
<dbReference type="RefSeq" id="WP_092788143.1">
    <property type="nucleotide sequence ID" value="NZ_FNAP01000031.1"/>
</dbReference>
<keyword evidence="1" id="KW-0472">Membrane</keyword>
<dbReference type="NCBIfam" id="TIGR03165">
    <property type="entry name" value="F1F0_chp_2"/>
    <property type="match status" value="1"/>
</dbReference>
<feature type="transmembrane region" description="Helical" evidence="1">
    <location>
        <begin position="6"/>
        <end position="27"/>
    </location>
</feature>
<protein>
    <submittedName>
        <fullName evidence="2">F1/F0 ATPase, subunit 2</fullName>
    </submittedName>
</protein>
<dbReference type="Proteomes" id="UP000199412">
    <property type="component" value="Unassembled WGS sequence"/>
</dbReference>
<keyword evidence="1" id="KW-0812">Transmembrane</keyword>
<evidence type="ECO:0000313" key="3">
    <source>
        <dbReference type="Proteomes" id="UP000199412"/>
    </source>
</evidence>
<dbReference type="STRING" id="69960.SAMN05421720_13110"/>
<dbReference type="EMBL" id="FNAP01000031">
    <property type="protein sequence ID" value="SDF08376.1"/>
    <property type="molecule type" value="Genomic_DNA"/>
</dbReference>
<dbReference type="AlphaFoldDB" id="A0A1G7I746"/>
<proteinExistence type="predicted"/>
<accession>A0A1G7I746</accession>